<evidence type="ECO:0000313" key="3">
    <source>
        <dbReference type="EMBL" id="KAE9621636.1"/>
    </source>
</evidence>
<evidence type="ECO:0000313" key="4">
    <source>
        <dbReference type="Proteomes" id="UP000447434"/>
    </source>
</evidence>
<dbReference type="PANTHER" id="PTHR10344:SF1">
    <property type="entry name" value="THYMIDYLATE KINASE"/>
    <property type="match status" value="1"/>
</dbReference>
<reference evidence="4" key="1">
    <citation type="journal article" date="2020" name="Nat. Commun.">
        <title>Genome sequence of the cluster root forming white lupin.</title>
        <authorList>
            <person name="Hufnagel B."/>
            <person name="Marques A."/>
            <person name="Soriano A."/>
            <person name="Marques L."/>
            <person name="Divol F."/>
            <person name="Doumas P."/>
            <person name="Sallet E."/>
            <person name="Mancinotti D."/>
            <person name="Carrere S."/>
            <person name="Marande W."/>
            <person name="Arribat S."/>
            <person name="Keller J."/>
            <person name="Huneau C."/>
            <person name="Blein T."/>
            <person name="Aime D."/>
            <person name="Laguerre M."/>
            <person name="Taylor J."/>
            <person name="Schubert V."/>
            <person name="Nelson M."/>
            <person name="Geu-Flores F."/>
            <person name="Crespi M."/>
            <person name="Gallardo-Guerrero K."/>
            <person name="Delaux P.-M."/>
            <person name="Salse J."/>
            <person name="Berges H."/>
            <person name="Guyot R."/>
            <person name="Gouzy J."/>
            <person name="Peret B."/>
        </authorList>
    </citation>
    <scope>NUCLEOTIDE SEQUENCE [LARGE SCALE GENOMIC DNA]</scope>
    <source>
        <strain evidence="4">cv. Amiga</strain>
    </source>
</reference>
<proteinExistence type="inferred from homology"/>
<name>A0A6A4R9A7_LUPAL</name>
<dbReference type="OrthoDB" id="425602at2759"/>
<protein>
    <submittedName>
        <fullName evidence="3">Putative dTMP kinase</fullName>
    </submittedName>
</protein>
<keyword evidence="3" id="KW-0418">Kinase</keyword>
<dbReference type="GO" id="GO:0004550">
    <property type="term" value="F:nucleoside diphosphate kinase activity"/>
    <property type="evidence" value="ECO:0007669"/>
    <property type="project" value="TreeGrafter"/>
</dbReference>
<evidence type="ECO:0000256" key="1">
    <source>
        <dbReference type="ARBA" id="ARBA00009776"/>
    </source>
</evidence>
<dbReference type="EMBL" id="WOCE01000001">
    <property type="protein sequence ID" value="KAE9621636.1"/>
    <property type="molecule type" value="Genomic_DNA"/>
</dbReference>
<dbReference type="GO" id="GO:0006233">
    <property type="term" value="P:dTDP biosynthetic process"/>
    <property type="evidence" value="ECO:0007669"/>
    <property type="project" value="TreeGrafter"/>
</dbReference>
<comment type="caution">
    <text evidence="3">The sequence shown here is derived from an EMBL/GenBank/DDBJ whole genome shotgun (WGS) entry which is preliminary data.</text>
</comment>
<dbReference type="AlphaFoldDB" id="A0A6A4R9A7"/>
<dbReference type="GO" id="GO:0004798">
    <property type="term" value="F:dTMP kinase activity"/>
    <property type="evidence" value="ECO:0007669"/>
    <property type="project" value="TreeGrafter"/>
</dbReference>
<dbReference type="Pfam" id="PF02223">
    <property type="entry name" value="Thymidylate_kin"/>
    <property type="match status" value="1"/>
</dbReference>
<dbReference type="GO" id="GO:0006235">
    <property type="term" value="P:dTTP biosynthetic process"/>
    <property type="evidence" value="ECO:0007669"/>
    <property type="project" value="TreeGrafter"/>
</dbReference>
<organism evidence="3 4">
    <name type="scientific">Lupinus albus</name>
    <name type="common">White lupine</name>
    <name type="synonym">Lupinus termis</name>
    <dbReference type="NCBI Taxonomy" id="3870"/>
    <lineage>
        <taxon>Eukaryota</taxon>
        <taxon>Viridiplantae</taxon>
        <taxon>Streptophyta</taxon>
        <taxon>Embryophyta</taxon>
        <taxon>Tracheophyta</taxon>
        <taxon>Spermatophyta</taxon>
        <taxon>Magnoliopsida</taxon>
        <taxon>eudicotyledons</taxon>
        <taxon>Gunneridae</taxon>
        <taxon>Pentapetalae</taxon>
        <taxon>rosids</taxon>
        <taxon>fabids</taxon>
        <taxon>Fabales</taxon>
        <taxon>Fabaceae</taxon>
        <taxon>Papilionoideae</taxon>
        <taxon>50 kb inversion clade</taxon>
        <taxon>genistoids sensu lato</taxon>
        <taxon>core genistoids</taxon>
        <taxon>Genisteae</taxon>
        <taxon>Lupinus</taxon>
    </lineage>
</organism>
<accession>A0A6A4R9A7</accession>
<dbReference type="Proteomes" id="UP000447434">
    <property type="component" value="Chromosome 1"/>
</dbReference>
<dbReference type="InterPro" id="IPR027417">
    <property type="entry name" value="P-loop_NTPase"/>
</dbReference>
<dbReference type="GO" id="GO:0006227">
    <property type="term" value="P:dUDP biosynthetic process"/>
    <property type="evidence" value="ECO:0007669"/>
    <property type="project" value="TreeGrafter"/>
</dbReference>
<dbReference type="GO" id="GO:0005829">
    <property type="term" value="C:cytosol"/>
    <property type="evidence" value="ECO:0007669"/>
    <property type="project" value="TreeGrafter"/>
</dbReference>
<keyword evidence="3" id="KW-0808">Transferase</keyword>
<keyword evidence="4" id="KW-1185">Reference proteome</keyword>
<feature type="domain" description="Thymidylate kinase-like" evidence="2">
    <location>
        <begin position="28"/>
        <end position="94"/>
    </location>
</feature>
<dbReference type="PANTHER" id="PTHR10344">
    <property type="entry name" value="THYMIDYLATE KINASE"/>
    <property type="match status" value="1"/>
</dbReference>
<comment type="similarity">
    <text evidence="1">Belongs to the thymidylate kinase family.</text>
</comment>
<dbReference type="GO" id="GO:0005739">
    <property type="term" value="C:mitochondrion"/>
    <property type="evidence" value="ECO:0007669"/>
    <property type="project" value="TreeGrafter"/>
</dbReference>
<gene>
    <name evidence="3" type="ORF">Lalb_Chr01g0016871</name>
</gene>
<sequence>MDELYCLLKKHILKCRYHIQICVFICRSLMETKLKTGTRLIVDLYSYSGVAFSAAKGLVIQWCKAPEIGLLAPDLVAYLDISPEKASERGVAESYKALHDVSWKVVDVCQPIEDVEKMLQEIVTDCVTECQNGFHLVVSINLYTCPRSHIWTYMPHNKTHLCLILGYYIMDLDMMDKKLKKK</sequence>
<dbReference type="GO" id="GO:0005634">
    <property type="term" value="C:nucleus"/>
    <property type="evidence" value="ECO:0007669"/>
    <property type="project" value="TreeGrafter"/>
</dbReference>
<dbReference type="Gene3D" id="3.40.50.300">
    <property type="entry name" value="P-loop containing nucleotide triphosphate hydrolases"/>
    <property type="match status" value="1"/>
</dbReference>
<dbReference type="SUPFAM" id="SSF52540">
    <property type="entry name" value="P-loop containing nucleoside triphosphate hydrolases"/>
    <property type="match status" value="1"/>
</dbReference>
<evidence type="ECO:0000259" key="2">
    <source>
        <dbReference type="Pfam" id="PF02223"/>
    </source>
</evidence>
<dbReference type="InterPro" id="IPR039430">
    <property type="entry name" value="Thymidylate_kin-like_dom"/>
</dbReference>